<accession>A0A090L735</accession>
<name>A0A090L735_STRRB</name>
<evidence type="ECO:0000256" key="7">
    <source>
        <dbReference type="ARBA" id="ARBA00022989"/>
    </source>
</evidence>
<feature type="transmembrane region" description="Helical" evidence="9">
    <location>
        <begin position="244"/>
        <end position="270"/>
    </location>
</feature>
<feature type="transmembrane region" description="Helical" evidence="9">
    <location>
        <begin position="197"/>
        <end position="217"/>
    </location>
</feature>
<keyword evidence="8 9" id="KW-0472">Membrane</keyword>
<evidence type="ECO:0000256" key="2">
    <source>
        <dbReference type="ARBA" id="ARBA00004687"/>
    </source>
</evidence>
<evidence type="ECO:0000256" key="3">
    <source>
        <dbReference type="ARBA" id="ARBA00010026"/>
    </source>
</evidence>
<feature type="transmembrane region" description="Helical" evidence="9">
    <location>
        <begin position="327"/>
        <end position="350"/>
    </location>
</feature>
<dbReference type="GO" id="GO:0006506">
    <property type="term" value="P:GPI anchor biosynthetic process"/>
    <property type="evidence" value="ECO:0007669"/>
    <property type="project" value="UniProtKB-UniPathway"/>
</dbReference>
<evidence type="ECO:0000256" key="8">
    <source>
        <dbReference type="ARBA" id="ARBA00023136"/>
    </source>
</evidence>
<dbReference type="UniPathway" id="UPA00196"/>
<evidence type="ECO:0000313" key="13">
    <source>
        <dbReference type="WormBase" id="SRAE_1000219400"/>
    </source>
</evidence>
<feature type="transmembrane region" description="Helical" evidence="9">
    <location>
        <begin position="170"/>
        <end position="190"/>
    </location>
</feature>
<evidence type="ECO:0000256" key="5">
    <source>
        <dbReference type="ARBA" id="ARBA00022692"/>
    </source>
</evidence>
<evidence type="ECO:0000313" key="12">
    <source>
        <dbReference type="WBParaSite" id="SRAE_1000219400.1"/>
    </source>
</evidence>
<dbReference type="WormBase" id="SRAE_1000219400">
    <property type="protein sequence ID" value="SRP07128"/>
    <property type="gene ID" value="WBGene00258808"/>
</dbReference>
<evidence type="ECO:0000256" key="6">
    <source>
        <dbReference type="ARBA" id="ARBA00022824"/>
    </source>
</evidence>
<keyword evidence="5 9" id="KW-0812">Transmembrane</keyword>
<dbReference type="Proteomes" id="UP000035682">
    <property type="component" value="Unplaced"/>
</dbReference>
<sequence length="386" mass="45147">MKERNEIFKYISMVALQPLSLSILLKVISYHFWHDYLIKCPEFVVATNSFERLKEGVFLKDIGEDPYDGDLFHMQPLMLIFLKYIVWFPKGFLLLLLFFDTWSAFLLRSISDKLTGGDEKVKNLVFILFLLNPMAIGTTAALSTSSIFNFFVILSIHYYVNNESEKYTSLLSFLTSLNIYYFTLLSTIVVKFPKKKILLSTIFITSFFLIHGLNYILSGNSFQYIQSTYMFQLKVPELYPDVGLFWYMFCEVFLHFESFFLTVFQIHIFIYMIPLAITLKRYPFLLLHISLIIITCFTSYPSYGDAIIYLSLLPTHYNLFKKIKKSIIIFGALISCLVLFPTMWTIWMIYNAGNANFYFSLTLVYSLVHIFIASDMIYAQTSITHE</sequence>
<evidence type="ECO:0000256" key="4">
    <source>
        <dbReference type="ARBA" id="ARBA00022502"/>
    </source>
</evidence>
<dbReference type="Pfam" id="PF06728">
    <property type="entry name" value="PIG-U"/>
    <property type="match status" value="1"/>
</dbReference>
<gene>
    <name evidence="10 12 13" type="ORF">SRAE_1000219400</name>
</gene>
<feature type="transmembrane region" description="Helical" evidence="9">
    <location>
        <begin position="282"/>
        <end position="300"/>
    </location>
</feature>
<dbReference type="PANTHER" id="PTHR13121">
    <property type="entry name" value="GPI TRANSAMIDASE COMPONENT PIG-U"/>
    <property type="match status" value="1"/>
</dbReference>
<feature type="transmembrane region" description="Helical" evidence="9">
    <location>
        <begin position="356"/>
        <end position="378"/>
    </location>
</feature>
<dbReference type="PANTHER" id="PTHR13121:SF0">
    <property type="entry name" value="PHOSPHATIDYLINOSITOL GLYCAN ANCHOR BIOSYNTHESIS CLASS U PROTEIN"/>
    <property type="match status" value="1"/>
</dbReference>
<evidence type="ECO:0000256" key="9">
    <source>
        <dbReference type="SAM" id="Phobius"/>
    </source>
</evidence>
<comment type="subcellular location">
    <subcellularLocation>
        <location evidence="1">Endoplasmic reticulum membrane</location>
        <topology evidence="1">Multi-pass membrane protein</topology>
    </subcellularLocation>
</comment>
<keyword evidence="11" id="KW-1185">Reference proteome</keyword>
<dbReference type="CTD" id="36376303"/>
<dbReference type="EMBL" id="LN609528">
    <property type="protein sequence ID" value="CEF63938.1"/>
    <property type="molecule type" value="Genomic_DNA"/>
</dbReference>
<organism evidence="10">
    <name type="scientific">Strongyloides ratti</name>
    <name type="common">Parasitic roundworm</name>
    <dbReference type="NCBI Taxonomy" id="34506"/>
    <lineage>
        <taxon>Eukaryota</taxon>
        <taxon>Metazoa</taxon>
        <taxon>Ecdysozoa</taxon>
        <taxon>Nematoda</taxon>
        <taxon>Chromadorea</taxon>
        <taxon>Rhabditida</taxon>
        <taxon>Tylenchina</taxon>
        <taxon>Panagrolaimomorpha</taxon>
        <taxon>Strongyloidoidea</taxon>
        <taxon>Strongyloididae</taxon>
        <taxon>Strongyloides</taxon>
    </lineage>
</organism>
<dbReference type="InterPro" id="IPR009600">
    <property type="entry name" value="PIG-U"/>
</dbReference>
<comment type="similarity">
    <text evidence="3">Belongs to the PIGU family.</text>
</comment>
<dbReference type="OrthoDB" id="549017at2759"/>
<evidence type="ECO:0000313" key="11">
    <source>
        <dbReference type="Proteomes" id="UP000035682"/>
    </source>
</evidence>
<dbReference type="GeneID" id="36376303"/>
<dbReference type="RefSeq" id="XP_024503139.1">
    <property type="nucleotide sequence ID" value="XM_024649242.1"/>
</dbReference>
<feature type="transmembrane region" description="Helical" evidence="9">
    <location>
        <begin position="84"/>
        <end position="105"/>
    </location>
</feature>
<dbReference type="AlphaFoldDB" id="A0A090L735"/>
<dbReference type="STRING" id="34506.A0A090L735"/>
<keyword evidence="7 9" id="KW-1133">Transmembrane helix</keyword>
<keyword evidence="6" id="KW-0256">Endoplasmic reticulum</keyword>
<dbReference type="GO" id="GO:0042765">
    <property type="term" value="C:GPI-anchor transamidase complex"/>
    <property type="evidence" value="ECO:0007669"/>
    <property type="project" value="InterPro"/>
</dbReference>
<comment type="pathway">
    <text evidence="2">Glycolipid biosynthesis; glycosylphosphatidylinositol-anchor biosynthesis.</text>
</comment>
<dbReference type="WBParaSite" id="SRAE_1000219400.1">
    <property type="protein sequence ID" value="SRAE_1000219400.1"/>
    <property type="gene ID" value="WBGene00258808"/>
</dbReference>
<evidence type="ECO:0000313" key="10">
    <source>
        <dbReference type="EMBL" id="CEF63938.1"/>
    </source>
</evidence>
<feature type="transmembrane region" description="Helical" evidence="9">
    <location>
        <begin position="125"/>
        <end position="158"/>
    </location>
</feature>
<proteinExistence type="inferred from homology"/>
<keyword evidence="4" id="KW-0337">GPI-anchor biosynthesis</keyword>
<dbReference type="GO" id="GO:0016255">
    <property type="term" value="P:attachment of GPI anchor to protein"/>
    <property type="evidence" value="ECO:0007669"/>
    <property type="project" value="InterPro"/>
</dbReference>
<dbReference type="OMA" id="LWYLWIV"/>
<reference evidence="10 11" key="1">
    <citation type="submission" date="2014-09" db="EMBL/GenBank/DDBJ databases">
        <authorList>
            <person name="Martin A.A."/>
        </authorList>
    </citation>
    <scope>NUCLEOTIDE SEQUENCE</scope>
    <source>
        <strain evidence="11">ED321</strain>
        <strain evidence="10">ED321 Heterogonic</strain>
    </source>
</reference>
<feature type="transmembrane region" description="Helical" evidence="9">
    <location>
        <begin position="7"/>
        <end position="28"/>
    </location>
</feature>
<protein>
    <submittedName>
        <fullName evidence="10 12">Phosphatidylinositol glycan anchor biosynthesis class U protein</fullName>
    </submittedName>
</protein>
<evidence type="ECO:0000256" key="1">
    <source>
        <dbReference type="ARBA" id="ARBA00004477"/>
    </source>
</evidence>
<reference evidence="12" key="2">
    <citation type="submission" date="2020-12" db="UniProtKB">
        <authorList>
            <consortium name="WormBaseParasite"/>
        </authorList>
    </citation>
    <scope>IDENTIFICATION</scope>
</reference>